<keyword evidence="7 9" id="KW-1133">Transmembrane helix</keyword>
<dbReference type="GO" id="GO:0005886">
    <property type="term" value="C:plasma membrane"/>
    <property type="evidence" value="ECO:0007669"/>
    <property type="project" value="TreeGrafter"/>
</dbReference>
<feature type="transmembrane region" description="Helical" evidence="9">
    <location>
        <begin position="24"/>
        <end position="42"/>
    </location>
</feature>
<evidence type="ECO:0000256" key="1">
    <source>
        <dbReference type="ARBA" id="ARBA00022448"/>
    </source>
</evidence>
<dbReference type="AlphaFoldDB" id="A0A1E3G580"/>
<keyword evidence="1" id="KW-0813">Transport</keyword>
<evidence type="ECO:0000256" key="2">
    <source>
        <dbReference type="ARBA" id="ARBA00022553"/>
    </source>
</evidence>
<organism evidence="10 11">
    <name type="scientific">Fervidobacterium thailandense</name>
    <dbReference type="NCBI Taxonomy" id="1008305"/>
    <lineage>
        <taxon>Bacteria</taxon>
        <taxon>Thermotogati</taxon>
        <taxon>Thermotogota</taxon>
        <taxon>Thermotogae</taxon>
        <taxon>Thermotogales</taxon>
        <taxon>Fervidobacteriaceae</taxon>
        <taxon>Fervidobacterium</taxon>
    </lineage>
</organism>
<feature type="transmembrane region" description="Helical" evidence="9">
    <location>
        <begin position="49"/>
        <end position="65"/>
    </location>
</feature>
<feature type="transmembrane region" description="Helical" evidence="9">
    <location>
        <begin position="101"/>
        <end position="120"/>
    </location>
</feature>
<keyword evidence="10" id="KW-0830">Ubiquinone</keyword>
<dbReference type="GO" id="GO:0055085">
    <property type="term" value="P:transmembrane transport"/>
    <property type="evidence" value="ECO:0007669"/>
    <property type="project" value="InterPro"/>
</dbReference>
<reference evidence="11" key="1">
    <citation type="submission" date="2016-04" db="EMBL/GenBank/DDBJ databases">
        <title>The genome sequence project of a novel Fervidobacterium isolate from a hot spring in Thailand.</title>
        <authorList>
            <person name="Gonzalez J.M."/>
            <person name="Cuecas A."/>
            <person name="Kanoksilapatham W."/>
        </authorList>
    </citation>
    <scope>NUCLEOTIDE SEQUENCE [LARGE SCALE GENOMIC DNA]</scope>
    <source>
        <strain evidence="11">FC2004</strain>
    </source>
</reference>
<evidence type="ECO:0000256" key="6">
    <source>
        <dbReference type="ARBA" id="ARBA00022967"/>
    </source>
</evidence>
<proteinExistence type="predicted"/>
<keyword evidence="4" id="KW-0288">FMN</keyword>
<accession>A0A1E3G580</accession>
<keyword evidence="6" id="KW-1278">Translocase</keyword>
<dbReference type="PANTHER" id="PTHR30578">
    <property type="entry name" value="ELECTRON TRANSPORT COMPLEX PROTEIN RNFD"/>
    <property type="match status" value="1"/>
</dbReference>
<keyword evidence="5 9" id="KW-0812">Transmembrane</keyword>
<gene>
    <name evidence="10" type="ORF">A4H02_00605</name>
</gene>
<dbReference type="OrthoDB" id="9776359at2"/>
<comment type="caution">
    <text evidence="10">The sequence shown here is derived from an EMBL/GenBank/DDBJ whole genome shotgun (WGS) entry which is preliminary data.</text>
</comment>
<dbReference type="Proteomes" id="UP000094570">
    <property type="component" value="Unassembled WGS sequence"/>
</dbReference>
<feature type="transmembrane region" description="Helical" evidence="9">
    <location>
        <begin position="182"/>
        <end position="202"/>
    </location>
</feature>
<evidence type="ECO:0000256" key="3">
    <source>
        <dbReference type="ARBA" id="ARBA00022630"/>
    </source>
</evidence>
<dbReference type="RefSeq" id="WP_069292365.1">
    <property type="nucleotide sequence ID" value="NZ_CP140110.1"/>
</dbReference>
<evidence type="ECO:0000256" key="4">
    <source>
        <dbReference type="ARBA" id="ARBA00022643"/>
    </source>
</evidence>
<name>A0A1E3G580_9BACT</name>
<dbReference type="EMBL" id="LWAF01000001">
    <property type="protein sequence ID" value="ODN31456.1"/>
    <property type="molecule type" value="Genomic_DNA"/>
</dbReference>
<dbReference type="Pfam" id="PF03116">
    <property type="entry name" value="NQR2_RnfD_RnfE"/>
    <property type="match status" value="1"/>
</dbReference>
<feature type="transmembrane region" description="Helical" evidence="9">
    <location>
        <begin position="152"/>
        <end position="175"/>
    </location>
</feature>
<sequence>MMQRMLIALLPIYAFSIFAYGPYVVLLSLVVFATGIFVEYLFESRKKKPVSEAVLVTCMLLTLAMPPRVPVWLVVIATVFAVVFGKEAYGGFGRNVFNPAITGRLFVYITFPLLMTKGWVKPSPFGVDSVTSATPLEIMRQGGHVGILELLLGWRAGSIGEAPIFLIIVSAVYLIVTKTASWRIITSTLGSAFLLTLILDLLNVPSALPTLPAILSGSLFFVAVFMATDPISAPKKTISHWYYGVIVGVSGVIIRTFSLFPEGWSFAVLLGNTFAPLLDEVLKEKKKPSAKKVTT</sequence>
<dbReference type="InterPro" id="IPR004338">
    <property type="entry name" value="NqrB/RnfD"/>
</dbReference>
<dbReference type="STRING" id="1008305.A4H02_00605"/>
<feature type="transmembrane region" description="Helical" evidence="9">
    <location>
        <begin position="240"/>
        <end position="258"/>
    </location>
</feature>
<evidence type="ECO:0000313" key="10">
    <source>
        <dbReference type="EMBL" id="ODN31456.1"/>
    </source>
</evidence>
<keyword evidence="2" id="KW-0597">Phosphoprotein</keyword>
<evidence type="ECO:0000313" key="11">
    <source>
        <dbReference type="Proteomes" id="UP000094570"/>
    </source>
</evidence>
<evidence type="ECO:0000256" key="8">
    <source>
        <dbReference type="ARBA" id="ARBA00023136"/>
    </source>
</evidence>
<keyword evidence="11" id="KW-1185">Reference proteome</keyword>
<evidence type="ECO:0000256" key="7">
    <source>
        <dbReference type="ARBA" id="ARBA00022989"/>
    </source>
</evidence>
<evidence type="ECO:0000256" key="5">
    <source>
        <dbReference type="ARBA" id="ARBA00022692"/>
    </source>
</evidence>
<protein>
    <submittedName>
        <fullName evidence="10">NADH:ubiquinone oxidoreductase, Na translocating, B subunit</fullName>
    </submittedName>
</protein>
<feature type="transmembrane region" description="Helical" evidence="9">
    <location>
        <begin position="208"/>
        <end position="228"/>
    </location>
</feature>
<evidence type="ECO:0000256" key="9">
    <source>
        <dbReference type="SAM" id="Phobius"/>
    </source>
</evidence>
<keyword evidence="3" id="KW-0285">Flavoprotein</keyword>
<dbReference type="PANTHER" id="PTHR30578:SF1">
    <property type="entry name" value="NA(+)-TRANSLOCATING NADH-QUINONE REDUCTASE SUBUNIT B"/>
    <property type="match status" value="1"/>
</dbReference>
<keyword evidence="8 9" id="KW-0472">Membrane</keyword>